<proteinExistence type="predicted"/>
<dbReference type="RefSeq" id="WP_348814530.1">
    <property type="nucleotide sequence ID" value="NZ_CP098828.1"/>
</dbReference>
<sequence length="129" mass="13899">MRSTALGSIFIASTFLAGCSTYSSNMRVGNDISYASISDQREAVRTIKVYDTMPEGAEVLGPVDAGRCHRSFVEESPSDALVMTDLRIAAYTMGADGVTDVSVEKTSALTKNCWYMLDARGTAIILPEE</sequence>
<protein>
    <recommendedName>
        <fullName evidence="2">Lipoprotein</fullName>
    </recommendedName>
</protein>
<name>A0AAU7KQY3_9GAMM</name>
<dbReference type="AlphaFoldDB" id="A0AAU7KQY3"/>
<evidence type="ECO:0000313" key="1">
    <source>
        <dbReference type="EMBL" id="XBO73809.1"/>
    </source>
</evidence>
<evidence type="ECO:0008006" key="2">
    <source>
        <dbReference type="Google" id="ProtNLM"/>
    </source>
</evidence>
<reference evidence="1" key="1">
    <citation type="submission" date="2022-06" db="EMBL/GenBank/DDBJ databases">
        <title>A novel DMS-producing enzyme.</title>
        <authorList>
            <person name="Zhang Y."/>
        </authorList>
    </citation>
    <scope>NUCLEOTIDE SEQUENCE</scope>
    <source>
        <strain evidence="1">H10-59</strain>
    </source>
</reference>
<dbReference type="Gene3D" id="3.30.110.70">
    <property type="entry name" value="Hypothetical protein apc22750. Chain B"/>
    <property type="match status" value="1"/>
</dbReference>
<dbReference type="EMBL" id="CP098828">
    <property type="protein sequence ID" value="XBO73809.1"/>
    <property type="molecule type" value="Genomic_DNA"/>
</dbReference>
<gene>
    <name evidence="1" type="ORF">NFG57_13370</name>
</gene>
<dbReference type="PROSITE" id="PS51257">
    <property type="entry name" value="PROKAR_LIPOPROTEIN"/>
    <property type="match status" value="1"/>
</dbReference>
<organism evidence="1">
    <name type="scientific">Halomonas sp. H10-59</name>
    <dbReference type="NCBI Taxonomy" id="2950874"/>
    <lineage>
        <taxon>Bacteria</taxon>
        <taxon>Pseudomonadati</taxon>
        <taxon>Pseudomonadota</taxon>
        <taxon>Gammaproteobacteria</taxon>
        <taxon>Oceanospirillales</taxon>
        <taxon>Halomonadaceae</taxon>
        <taxon>Halomonas</taxon>
    </lineage>
</organism>
<accession>A0AAU7KQY3</accession>